<keyword evidence="2" id="KW-0472">Membrane</keyword>
<dbReference type="PANTHER" id="PTHR34700">
    <property type="entry name" value="POTASSIUM BINDING PROTEIN KBP"/>
    <property type="match status" value="1"/>
</dbReference>
<evidence type="ECO:0000256" key="1">
    <source>
        <dbReference type="SAM" id="MobiDB-lite"/>
    </source>
</evidence>
<comment type="caution">
    <text evidence="4">The sequence shown here is derived from an EMBL/GenBank/DDBJ whole genome shotgun (WGS) entry which is preliminary data.</text>
</comment>
<dbReference type="CDD" id="cd00118">
    <property type="entry name" value="LysM"/>
    <property type="match status" value="1"/>
</dbReference>
<feature type="compositionally biased region" description="Polar residues" evidence="1">
    <location>
        <begin position="322"/>
        <end position="337"/>
    </location>
</feature>
<reference evidence="4 5" key="1">
    <citation type="submission" date="2019-01" db="EMBL/GenBank/DDBJ databases">
        <title>Novel species of Cellulomonas.</title>
        <authorList>
            <person name="Liu Q."/>
            <person name="Xin Y.-H."/>
        </authorList>
    </citation>
    <scope>NUCLEOTIDE SEQUENCE [LARGE SCALE GENOMIC DNA]</scope>
    <source>
        <strain evidence="4 5">HLT2-17</strain>
    </source>
</reference>
<dbReference type="RefSeq" id="WP_130103508.1">
    <property type="nucleotide sequence ID" value="NZ_SDWW01000040.1"/>
</dbReference>
<feature type="compositionally biased region" description="Low complexity" evidence="1">
    <location>
        <begin position="187"/>
        <end position="258"/>
    </location>
</feature>
<dbReference type="Gene3D" id="3.10.350.10">
    <property type="entry name" value="LysM domain"/>
    <property type="match status" value="1"/>
</dbReference>
<evidence type="ECO:0000313" key="4">
    <source>
        <dbReference type="EMBL" id="RYV50177.1"/>
    </source>
</evidence>
<accession>A0A4Q5N0Z2</accession>
<feature type="region of interest" description="Disordered" evidence="1">
    <location>
        <begin position="165"/>
        <end position="260"/>
    </location>
</feature>
<dbReference type="EMBL" id="SDWW01000040">
    <property type="protein sequence ID" value="RYV50177.1"/>
    <property type="molecule type" value="Genomic_DNA"/>
</dbReference>
<dbReference type="Pfam" id="PF01476">
    <property type="entry name" value="LysM"/>
    <property type="match status" value="1"/>
</dbReference>
<dbReference type="InterPro" id="IPR018392">
    <property type="entry name" value="LysM"/>
</dbReference>
<dbReference type="PROSITE" id="PS51782">
    <property type="entry name" value="LYSM"/>
    <property type="match status" value="1"/>
</dbReference>
<evidence type="ECO:0000256" key="2">
    <source>
        <dbReference type="SAM" id="Phobius"/>
    </source>
</evidence>
<evidence type="ECO:0000259" key="3">
    <source>
        <dbReference type="PROSITE" id="PS51782"/>
    </source>
</evidence>
<name>A0A4Q5N0Z2_9MICO</name>
<feature type="region of interest" description="Disordered" evidence="1">
    <location>
        <begin position="304"/>
        <end position="337"/>
    </location>
</feature>
<keyword evidence="2" id="KW-0812">Transmembrane</keyword>
<feature type="transmembrane region" description="Helical" evidence="2">
    <location>
        <begin position="70"/>
        <end position="103"/>
    </location>
</feature>
<keyword evidence="5" id="KW-1185">Reference proteome</keyword>
<dbReference type="PANTHER" id="PTHR34700:SF4">
    <property type="entry name" value="PHAGE-LIKE ELEMENT PBSX PROTEIN XKDP"/>
    <property type="match status" value="1"/>
</dbReference>
<dbReference type="InterPro" id="IPR036779">
    <property type="entry name" value="LysM_dom_sf"/>
</dbReference>
<dbReference type="InterPro" id="IPR052196">
    <property type="entry name" value="Bact_Kbp"/>
</dbReference>
<dbReference type="AlphaFoldDB" id="A0A4Q5N0Z2"/>
<dbReference type="OrthoDB" id="3210682at2"/>
<feature type="transmembrane region" description="Helical" evidence="2">
    <location>
        <begin position="30"/>
        <end position="50"/>
    </location>
</feature>
<dbReference type="Proteomes" id="UP000293764">
    <property type="component" value="Unassembled WGS sequence"/>
</dbReference>
<feature type="domain" description="LysM" evidence="3">
    <location>
        <begin position="259"/>
        <end position="316"/>
    </location>
</feature>
<feature type="region of interest" description="Disordered" evidence="1">
    <location>
        <begin position="1"/>
        <end position="25"/>
    </location>
</feature>
<keyword evidence="2" id="KW-1133">Transmembrane helix</keyword>
<protein>
    <submittedName>
        <fullName evidence="4">LysM peptidoglycan-binding domain-containing protein</fullName>
    </submittedName>
</protein>
<organism evidence="4 5">
    <name type="scientific">Pengzhenrongella frigida</name>
    <dbReference type="NCBI Taxonomy" id="1259133"/>
    <lineage>
        <taxon>Bacteria</taxon>
        <taxon>Bacillati</taxon>
        <taxon>Actinomycetota</taxon>
        <taxon>Actinomycetes</taxon>
        <taxon>Micrococcales</taxon>
        <taxon>Pengzhenrongella</taxon>
    </lineage>
</organism>
<sequence length="337" mass="33069">MIRSTHPRSPAWPDPALPDRTRPADTHRPVRLASLAGAASAALAAAGALSTRLAAIAPEAVSGLTPVDELVGLGALAAGAAVAWWLALGLVTAVGCAAVRGLGRRWSAGERFVARHAPAIVRRGLALTIGAGVGLVSVIVPAVAQAADPPVDLGWVATRVAVDPAEGGTGSDAPRPAEAAPTAGAEVSATPSEPTTSTPAPTASASAPTAGAPVPTASAPAPTASTSAPAAGAPEPTASASDPAVGASESPPDPAAAEQRVTVQAGDSLWRIAADHLALDASDADIAVAWPAWFETNRAVVGDDPHQIHPGQVLSAPGRATQAGQATPPAHTTGSRS</sequence>
<proteinExistence type="predicted"/>
<gene>
    <name evidence="4" type="ORF">EUA98_15025</name>
</gene>
<evidence type="ECO:0000313" key="5">
    <source>
        <dbReference type="Proteomes" id="UP000293764"/>
    </source>
</evidence>
<feature type="transmembrane region" description="Helical" evidence="2">
    <location>
        <begin position="124"/>
        <end position="144"/>
    </location>
</feature>